<feature type="signal peptide" evidence="1">
    <location>
        <begin position="1"/>
        <end position="20"/>
    </location>
</feature>
<name>A0A512NGR9_9HYPH</name>
<dbReference type="OrthoDB" id="193535at2"/>
<evidence type="ECO:0008006" key="4">
    <source>
        <dbReference type="Google" id="ProtNLM"/>
    </source>
</evidence>
<evidence type="ECO:0000313" key="3">
    <source>
        <dbReference type="Proteomes" id="UP000321058"/>
    </source>
</evidence>
<reference evidence="2 3" key="1">
    <citation type="submission" date="2019-07" db="EMBL/GenBank/DDBJ databases">
        <title>Whole genome shotgun sequence of Reyranella soli NBRC 108950.</title>
        <authorList>
            <person name="Hosoyama A."/>
            <person name="Uohara A."/>
            <person name="Ohji S."/>
            <person name="Ichikawa N."/>
        </authorList>
    </citation>
    <scope>NUCLEOTIDE SEQUENCE [LARGE SCALE GENOMIC DNA]</scope>
    <source>
        <strain evidence="2 3">NBRC 108950</strain>
    </source>
</reference>
<proteinExistence type="predicted"/>
<dbReference type="AlphaFoldDB" id="A0A512NGR9"/>
<dbReference type="RefSeq" id="WP_147153087.1">
    <property type="nucleotide sequence ID" value="NZ_BKAJ01000094.1"/>
</dbReference>
<organism evidence="2 3">
    <name type="scientific">Reyranella soli</name>
    <dbReference type="NCBI Taxonomy" id="1230389"/>
    <lineage>
        <taxon>Bacteria</taxon>
        <taxon>Pseudomonadati</taxon>
        <taxon>Pseudomonadota</taxon>
        <taxon>Alphaproteobacteria</taxon>
        <taxon>Hyphomicrobiales</taxon>
        <taxon>Reyranellaceae</taxon>
        <taxon>Reyranella</taxon>
    </lineage>
</organism>
<protein>
    <recommendedName>
        <fullName evidence="4">DUF3455 domain-containing protein</fullName>
    </recommendedName>
</protein>
<dbReference type="PANTHER" id="PTHR35567:SF1">
    <property type="entry name" value="CONSERVED FUNGAL PROTEIN (AFU_ORTHOLOGUE AFUA_1G14230)"/>
    <property type="match status" value="1"/>
</dbReference>
<dbReference type="EMBL" id="BKAJ01000094">
    <property type="protein sequence ID" value="GEP58138.1"/>
    <property type="molecule type" value="Genomic_DNA"/>
</dbReference>
<comment type="caution">
    <text evidence="2">The sequence shown here is derived from an EMBL/GenBank/DDBJ whole genome shotgun (WGS) entry which is preliminary data.</text>
</comment>
<evidence type="ECO:0000313" key="2">
    <source>
        <dbReference type="EMBL" id="GEP58138.1"/>
    </source>
</evidence>
<feature type="chain" id="PRO_5022240585" description="DUF3455 domain-containing protein" evidence="1">
    <location>
        <begin position="21"/>
        <end position="166"/>
    </location>
</feature>
<dbReference type="InterPro" id="IPR021851">
    <property type="entry name" value="DUF3455"/>
</dbReference>
<gene>
    <name evidence="2" type="ORF">RSO01_53040</name>
</gene>
<evidence type="ECO:0000256" key="1">
    <source>
        <dbReference type="SAM" id="SignalP"/>
    </source>
</evidence>
<sequence length="166" mass="17474">MRWIACSLIASIVVSGVAYAADELVPPPKGAPLLLQVDADGVQIYTCEAKDQGFAWVFKAPEANLFDKQGRQIGTHFAGPSWKFADGSVVGELAARADAPASGAIPWLLLKPKSHEGSGVPANTAFIRRADTKGGAAPAAGCDAAHKGEQARIRYYALYQFFGAAK</sequence>
<dbReference type="PANTHER" id="PTHR35567">
    <property type="entry name" value="MALATE DEHYDROGENASE (AFU_ORTHOLOGUE AFUA_2G13800)"/>
    <property type="match status" value="1"/>
</dbReference>
<accession>A0A512NGR9</accession>
<dbReference type="Pfam" id="PF11937">
    <property type="entry name" value="DUF3455"/>
    <property type="match status" value="1"/>
</dbReference>
<keyword evidence="3" id="KW-1185">Reference proteome</keyword>
<keyword evidence="1" id="KW-0732">Signal</keyword>
<dbReference type="Proteomes" id="UP000321058">
    <property type="component" value="Unassembled WGS sequence"/>
</dbReference>